<protein>
    <submittedName>
        <fullName evidence="1">Uncharacterized protein</fullName>
    </submittedName>
</protein>
<evidence type="ECO:0000313" key="1">
    <source>
        <dbReference type="EMBL" id="KAI3764545.1"/>
    </source>
</evidence>
<gene>
    <name evidence="1" type="ORF">L2E82_14556</name>
</gene>
<dbReference type="EMBL" id="CM042011">
    <property type="protein sequence ID" value="KAI3764545.1"/>
    <property type="molecule type" value="Genomic_DNA"/>
</dbReference>
<dbReference type="Proteomes" id="UP001055811">
    <property type="component" value="Linkage Group LG03"/>
</dbReference>
<comment type="caution">
    <text evidence="1">The sequence shown here is derived from an EMBL/GenBank/DDBJ whole genome shotgun (WGS) entry which is preliminary data.</text>
</comment>
<reference evidence="1 2" key="2">
    <citation type="journal article" date="2022" name="Mol. Ecol. Resour.">
        <title>The genomes of chicory, endive, great burdock and yacon provide insights into Asteraceae paleo-polyploidization history and plant inulin production.</title>
        <authorList>
            <person name="Fan W."/>
            <person name="Wang S."/>
            <person name="Wang H."/>
            <person name="Wang A."/>
            <person name="Jiang F."/>
            <person name="Liu H."/>
            <person name="Zhao H."/>
            <person name="Xu D."/>
            <person name="Zhang Y."/>
        </authorList>
    </citation>
    <scope>NUCLEOTIDE SEQUENCE [LARGE SCALE GENOMIC DNA]</scope>
    <source>
        <strain evidence="2">cv. Punajuju</strain>
        <tissue evidence="1">Leaves</tissue>
    </source>
</reference>
<organism evidence="1 2">
    <name type="scientific">Cichorium intybus</name>
    <name type="common">Chicory</name>
    <dbReference type="NCBI Taxonomy" id="13427"/>
    <lineage>
        <taxon>Eukaryota</taxon>
        <taxon>Viridiplantae</taxon>
        <taxon>Streptophyta</taxon>
        <taxon>Embryophyta</taxon>
        <taxon>Tracheophyta</taxon>
        <taxon>Spermatophyta</taxon>
        <taxon>Magnoliopsida</taxon>
        <taxon>eudicotyledons</taxon>
        <taxon>Gunneridae</taxon>
        <taxon>Pentapetalae</taxon>
        <taxon>asterids</taxon>
        <taxon>campanulids</taxon>
        <taxon>Asterales</taxon>
        <taxon>Asteraceae</taxon>
        <taxon>Cichorioideae</taxon>
        <taxon>Cichorieae</taxon>
        <taxon>Cichoriinae</taxon>
        <taxon>Cichorium</taxon>
    </lineage>
</organism>
<accession>A0ACB9F0R7</accession>
<keyword evidence="2" id="KW-1185">Reference proteome</keyword>
<evidence type="ECO:0000313" key="2">
    <source>
        <dbReference type="Proteomes" id="UP001055811"/>
    </source>
</evidence>
<name>A0ACB9F0R7_CICIN</name>
<proteinExistence type="predicted"/>
<sequence length="95" mass="10987">MTCNSTWPTKRNHERTLVSQEVSIVDTSHLDMMAMDEMEYVEFIEENWKWFLELLAEDLHLESGLSVSLMSDQHKGLLEAVKEVLASVAMWTDVV</sequence>
<reference evidence="2" key="1">
    <citation type="journal article" date="2022" name="Mol. Ecol. Resour.">
        <title>The genomes of chicory, endive, great burdock and yacon provide insights into Asteraceae palaeo-polyploidization history and plant inulin production.</title>
        <authorList>
            <person name="Fan W."/>
            <person name="Wang S."/>
            <person name="Wang H."/>
            <person name="Wang A."/>
            <person name="Jiang F."/>
            <person name="Liu H."/>
            <person name="Zhao H."/>
            <person name="Xu D."/>
            <person name="Zhang Y."/>
        </authorList>
    </citation>
    <scope>NUCLEOTIDE SEQUENCE [LARGE SCALE GENOMIC DNA]</scope>
    <source>
        <strain evidence="2">cv. Punajuju</strain>
    </source>
</reference>